<dbReference type="PRINTS" id="PR00344">
    <property type="entry name" value="BCTRLSENSOR"/>
</dbReference>
<organism evidence="18 19">
    <name type="scientific">Alginatibacterium sediminis</name>
    <dbReference type="NCBI Taxonomy" id="2164068"/>
    <lineage>
        <taxon>Bacteria</taxon>
        <taxon>Pseudomonadati</taxon>
        <taxon>Pseudomonadota</taxon>
        <taxon>Gammaproteobacteria</taxon>
        <taxon>Alteromonadales</taxon>
        <taxon>Alteromonadaceae</taxon>
        <taxon>Alginatibacterium</taxon>
    </lineage>
</organism>
<evidence type="ECO:0000256" key="6">
    <source>
        <dbReference type="ARBA" id="ARBA00022679"/>
    </source>
</evidence>
<dbReference type="Pfam" id="PF00672">
    <property type="entry name" value="HAMP"/>
    <property type="match status" value="1"/>
</dbReference>
<dbReference type="Pfam" id="PF00512">
    <property type="entry name" value="HisKA"/>
    <property type="match status" value="1"/>
</dbReference>
<dbReference type="PROSITE" id="PS50109">
    <property type="entry name" value="HIS_KIN"/>
    <property type="match status" value="1"/>
</dbReference>
<keyword evidence="6" id="KW-0808">Transferase</keyword>
<evidence type="ECO:0000256" key="5">
    <source>
        <dbReference type="ARBA" id="ARBA00022553"/>
    </source>
</evidence>
<name>A0A420E6J1_9ALTE</name>
<dbReference type="EC" id="2.7.13.3" evidence="3"/>
<dbReference type="OrthoDB" id="9804645at2"/>
<dbReference type="SUPFAM" id="SSF47384">
    <property type="entry name" value="Homodimeric domain of signal transducing histidine kinase"/>
    <property type="match status" value="1"/>
</dbReference>
<dbReference type="GO" id="GO:0000155">
    <property type="term" value="F:phosphorelay sensor kinase activity"/>
    <property type="evidence" value="ECO:0007669"/>
    <property type="project" value="InterPro"/>
</dbReference>
<dbReference type="SUPFAM" id="SSF158472">
    <property type="entry name" value="HAMP domain-like"/>
    <property type="match status" value="1"/>
</dbReference>
<evidence type="ECO:0000256" key="10">
    <source>
        <dbReference type="ARBA" id="ARBA00022840"/>
    </source>
</evidence>
<evidence type="ECO:0000256" key="14">
    <source>
        <dbReference type="SAM" id="Coils"/>
    </source>
</evidence>
<evidence type="ECO:0000256" key="13">
    <source>
        <dbReference type="ARBA" id="ARBA00023136"/>
    </source>
</evidence>
<keyword evidence="7 15" id="KW-0812">Transmembrane</keyword>
<dbReference type="AlphaFoldDB" id="A0A420E6J1"/>
<accession>A0A420E6J1</accession>
<feature type="domain" description="Histidine kinase" evidence="16">
    <location>
        <begin position="277"/>
        <end position="488"/>
    </location>
</feature>
<comment type="catalytic activity">
    <reaction evidence="1">
        <text>ATP + protein L-histidine = ADP + protein N-phospho-L-histidine.</text>
        <dbReference type="EC" id="2.7.13.3"/>
    </reaction>
</comment>
<dbReference type="InterPro" id="IPR050398">
    <property type="entry name" value="HssS/ArlS-like"/>
</dbReference>
<reference evidence="18 19" key="1">
    <citation type="submission" date="2018-09" db="EMBL/GenBank/DDBJ databases">
        <authorList>
            <person name="Wang Z."/>
        </authorList>
    </citation>
    <scope>NUCLEOTIDE SEQUENCE [LARGE SCALE GENOMIC DNA]</scope>
    <source>
        <strain evidence="18 19">ALS 81</strain>
    </source>
</reference>
<feature type="coiled-coil region" evidence="14">
    <location>
        <begin position="250"/>
        <end position="277"/>
    </location>
</feature>
<dbReference type="CDD" id="cd06225">
    <property type="entry name" value="HAMP"/>
    <property type="match status" value="1"/>
</dbReference>
<keyword evidence="4" id="KW-1003">Cell membrane</keyword>
<keyword evidence="19" id="KW-1185">Reference proteome</keyword>
<dbReference type="CDD" id="cd00082">
    <property type="entry name" value="HisKA"/>
    <property type="match status" value="1"/>
</dbReference>
<feature type="domain" description="HAMP" evidence="17">
    <location>
        <begin position="217"/>
        <end position="269"/>
    </location>
</feature>
<dbReference type="Gene3D" id="1.10.287.130">
    <property type="match status" value="1"/>
</dbReference>
<dbReference type="SMART" id="SM00387">
    <property type="entry name" value="HATPase_c"/>
    <property type="match status" value="1"/>
</dbReference>
<dbReference type="GO" id="GO:0005524">
    <property type="term" value="F:ATP binding"/>
    <property type="evidence" value="ECO:0007669"/>
    <property type="project" value="UniProtKB-KW"/>
</dbReference>
<evidence type="ECO:0000256" key="8">
    <source>
        <dbReference type="ARBA" id="ARBA00022741"/>
    </source>
</evidence>
<evidence type="ECO:0000256" key="3">
    <source>
        <dbReference type="ARBA" id="ARBA00012438"/>
    </source>
</evidence>
<evidence type="ECO:0000256" key="1">
    <source>
        <dbReference type="ARBA" id="ARBA00000085"/>
    </source>
</evidence>
<dbReference type="InterPro" id="IPR003594">
    <property type="entry name" value="HATPase_dom"/>
</dbReference>
<feature type="transmembrane region" description="Helical" evidence="15">
    <location>
        <begin position="198"/>
        <end position="219"/>
    </location>
</feature>
<dbReference type="SUPFAM" id="SSF55874">
    <property type="entry name" value="ATPase domain of HSP90 chaperone/DNA topoisomerase II/histidine kinase"/>
    <property type="match status" value="1"/>
</dbReference>
<evidence type="ECO:0000256" key="11">
    <source>
        <dbReference type="ARBA" id="ARBA00022989"/>
    </source>
</evidence>
<evidence type="ECO:0000256" key="12">
    <source>
        <dbReference type="ARBA" id="ARBA00023012"/>
    </source>
</evidence>
<dbReference type="CDD" id="cd00075">
    <property type="entry name" value="HATPase"/>
    <property type="match status" value="1"/>
</dbReference>
<dbReference type="GO" id="GO:0005886">
    <property type="term" value="C:plasma membrane"/>
    <property type="evidence" value="ECO:0007669"/>
    <property type="project" value="UniProtKB-SubCell"/>
</dbReference>
<dbReference type="InterPro" id="IPR003661">
    <property type="entry name" value="HisK_dim/P_dom"/>
</dbReference>
<keyword evidence="8" id="KW-0547">Nucleotide-binding</keyword>
<dbReference type="SMART" id="SM00388">
    <property type="entry name" value="HisKA"/>
    <property type="match status" value="1"/>
</dbReference>
<keyword evidence="9" id="KW-0418">Kinase</keyword>
<dbReference type="InterPro" id="IPR005467">
    <property type="entry name" value="His_kinase_dom"/>
</dbReference>
<evidence type="ECO:0000256" key="4">
    <source>
        <dbReference type="ARBA" id="ARBA00022475"/>
    </source>
</evidence>
<dbReference type="RefSeq" id="WP_120356729.1">
    <property type="nucleotide sequence ID" value="NZ_RAQO01000012.1"/>
</dbReference>
<keyword evidence="5" id="KW-0597">Phosphoprotein</keyword>
<evidence type="ECO:0000259" key="16">
    <source>
        <dbReference type="PROSITE" id="PS50109"/>
    </source>
</evidence>
<evidence type="ECO:0000313" key="19">
    <source>
        <dbReference type="Proteomes" id="UP000286482"/>
    </source>
</evidence>
<dbReference type="PANTHER" id="PTHR45528">
    <property type="entry name" value="SENSOR HISTIDINE KINASE CPXA"/>
    <property type="match status" value="1"/>
</dbReference>
<dbReference type="InterPro" id="IPR003660">
    <property type="entry name" value="HAMP_dom"/>
</dbReference>
<evidence type="ECO:0000256" key="7">
    <source>
        <dbReference type="ARBA" id="ARBA00022692"/>
    </source>
</evidence>
<protein>
    <recommendedName>
        <fullName evidence="3">histidine kinase</fullName>
        <ecNumber evidence="3">2.7.13.3</ecNumber>
    </recommendedName>
</protein>
<keyword evidence="10" id="KW-0067">ATP-binding</keyword>
<dbReference type="Gene3D" id="3.30.565.10">
    <property type="entry name" value="Histidine kinase-like ATPase, C-terminal domain"/>
    <property type="match status" value="1"/>
</dbReference>
<keyword evidence="14" id="KW-0175">Coiled coil</keyword>
<comment type="caution">
    <text evidence="18">The sequence shown here is derived from an EMBL/GenBank/DDBJ whole genome shotgun (WGS) entry which is preliminary data.</text>
</comment>
<dbReference type="SMART" id="SM00304">
    <property type="entry name" value="HAMP"/>
    <property type="match status" value="1"/>
</dbReference>
<dbReference type="InterPro" id="IPR036890">
    <property type="entry name" value="HATPase_C_sf"/>
</dbReference>
<gene>
    <name evidence="18" type="ORF">DBZ36_19860</name>
</gene>
<dbReference type="Gene3D" id="6.10.340.10">
    <property type="match status" value="1"/>
</dbReference>
<keyword evidence="11 15" id="KW-1133">Transmembrane helix</keyword>
<keyword evidence="13 15" id="KW-0472">Membrane</keyword>
<evidence type="ECO:0000259" key="17">
    <source>
        <dbReference type="PROSITE" id="PS50885"/>
    </source>
</evidence>
<evidence type="ECO:0000256" key="15">
    <source>
        <dbReference type="SAM" id="Phobius"/>
    </source>
</evidence>
<evidence type="ECO:0000256" key="2">
    <source>
        <dbReference type="ARBA" id="ARBA00004651"/>
    </source>
</evidence>
<keyword evidence="12" id="KW-0902">Two-component regulatory system</keyword>
<dbReference type="EMBL" id="RAQO01000012">
    <property type="protein sequence ID" value="RKF13316.1"/>
    <property type="molecule type" value="Genomic_DNA"/>
</dbReference>
<comment type="subcellular location">
    <subcellularLocation>
        <location evidence="2">Cell membrane</location>
        <topology evidence="2">Multi-pass membrane protein</topology>
    </subcellularLocation>
</comment>
<dbReference type="Proteomes" id="UP000286482">
    <property type="component" value="Unassembled WGS sequence"/>
</dbReference>
<dbReference type="InterPro" id="IPR036097">
    <property type="entry name" value="HisK_dim/P_sf"/>
</dbReference>
<dbReference type="Pfam" id="PF02518">
    <property type="entry name" value="HATPase_c"/>
    <property type="match status" value="1"/>
</dbReference>
<dbReference type="InterPro" id="IPR004358">
    <property type="entry name" value="Sig_transdc_His_kin-like_C"/>
</dbReference>
<dbReference type="PANTHER" id="PTHR45528:SF1">
    <property type="entry name" value="SENSOR HISTIDINE KINASE CPXA"/>
    <property type="match status" value="1"/>
</dbReference>
<proteinExistence type="predicted"/>
<evidence type="ECO:0000256" key="9">
    <source>
        <dbReference type="ARBA" id="ARBA00022777"/>
    </source>
</evidence>
<feature type="transmembrane region" description="Helical" evidence="15">
    <location>
        <begin position="31"/>
        <end position="54"/>
    </location>
</feature>
<sequence>MFIWHDGANFGLSSCEDLKSLFNSSTSIRRLSFMALATLGIPLLVSLIFAMYSLQKISIEGQRAAFQVAQLVSNGKQLDELLLNMERNARQYFVLGDTQLERLFEEQLEELSQWPEGNFESQENQQTLELMVLTFNQVWVIAQQVNQQPLSAGEQQQVSMLLQKLKRLNDVYQTRIQQQVVDQASAVKQGSSKAQQQILWSILFLPLVIFAAISFVWFITRPIKQLGQQIKALELGDFETPIVINGPADVAEIALALDQMRARLQFLETQKNRFIRHISHELKTPLAAIREGNELLYDHSLGGLNERQHEVCQILQENSLKLQRHIEDLLNFNHIIDNSISQSHQSVSLGELFDVVLKSHQLTINNKQLDLQVNLDSLRVSGNQEQLRVIFDNLVSNAIKFSPRQGVIIIDSKIDNNGLACVVIEDQAGGIDEVFQAQMFEPFSQNKHAIEVPLKGSGLGLTIVKELIDRHQASLCYRRSELGSIFEICGFKYEQS</sequence>
<dbReference type="PROSITE" id="PS50885">
    <property type="entry name" value="HAMP"/>
    <property type="match status" value="1"/>
</dbReference>
<evidence type="ECO:0000313" key="18">
    <source>
        <dbReference type="EMBL" id="RKF13316.1"/>
    </source>
</evidence>